<reference evidence="2 3" key="1">
    <citation type="submission" date="2017-03" db="EMBL/GenBank/DDBJ databases">
        <title>Genome comparison of Photorhabdus luminescens strain 0813-124 phase variants.</title>
        <authorList>
            <person name="Chien C.-C."/>
            <person name="Chen W.-J."/>
            <person name="Shih M.-C."/>
            <person name="Hsieh F.-C."/>
        </authorList>
    </citation>
    <scope>NUCLEOTIDE SEQUENCE [LARGE SCALE GENOMIC DNA]</scope>
    <source>
        <strain evidence="2 3">0813-124 phase II</strain>
    </source>
</reference>
<protein>
    <recommendedName>
        <fullName evidence="4">Terminase small subunit</fullName>
    </recommendedName>
</protein>
<name>A0ABX8LZ21_9GAMM</name>
<gene>
    <name evidence="2" type="ORF">B0X70_17575</name>
</gene>
<evidence type="ECO:0008006" key="4">
    <source>
        <dbReference type="Google" id="ProtNLM"/>
    </source>
</evidence>
<evidence type="ECO:0000313" key="3">
    <source>
        <dbReference type="Proteomes" id="UP000693715"/>
    </source>
</evidence>
<feature type="compositionally biased region" description="Polar residues" evidence="1">
    <location>
        <begin position="64"/>
        <end position="78"/>
    </location>
</feature>
<organism evidence="2 3">
    <name type="scientific">Photorhabdus akhurstii</name>
    <dbReference type="NCBI Taxonomy" id="171438"/>
    <lineage>
        <taxon>Bacteria</taxon>
        <taxon>Pseudomonadati</taxon>
        <taxon>Pseudomonadota</taxon>
        <taxon>Gammaproteobacteria</taxon>
        <taxon>Enterobacterales</taxon>
        <taxon>Morganellaceae</taxon>
        <taxon>Photorhabdus</taxon>
    </lineage>
</organism>
<evidence type="ECO:0000313" key="2">
    <source>
        <dbReference type="EMBL" id="QXF34776.1"/>
    </source>
</evidence>
<sequence>MTKPDWSALQKRFLSEYAKTGISPREWCKAQGLNYASARRYIKKPAAQKTAQSKVRNIARKQKSPTQEKSANAQIAQNNDKENLGILKPQHESFAQNIAQGMPQKEAAICAGYAPNNAESQASVMFKRPDIRRRIMIISKIFEKKPKDNYGKNLD</sequence>
<accession>A0ABX8LZ21</accession>
<feature type="region of interest" description="Disordered" evidence="1">
    <location>
        <begin position="46"/>
        <end position="80"/>
    </location>
</feature>
<evidence type="ECO:0000256" key="1">
    <source>
        <dbReference type="SAM" id="MobiDB-lite"/>
    </source>
</evidence>
<dbReference type="Proteomes" id="UP000693715">
    <property type="component" value="Chromosome"/>
</dbReference>
<dbReference type="RefSeq" id="WP_217471808.1">
    <property type="nucleotide sequence ID" value="NZ_CP020335.1"/>
</dbReference>
<proteinExistence type="predicted"/>
<keyword evidence="3" id="KW-1185">Reference proteome</keyword>
<dbReference type="EMBL" id="CP020335">
    <property type="protein sequence ID" value="QXF34776.1"/>
    <property type="molecule type" value="Genomic_DNA"/>
</dbReference>